<accession>A0A068WKG9</accession>
<organism evidence="1">
    <name type="scientific">Echinococcus granulosus</name>
    <name type="common">Hydatid tapeworm</name>
    <dbReference type="NCBI Taxonomy" id="6210"/>
    <lineage>
        <taxon>Eukaryota</taxon>
        <taxon>Metazoa</taxon>
        <taxon>Spiralia</taxon>
        <taxon>Lophotrochozoa</taxon>
        <taxon>Platyhelminthes</taxon>
        <taxon>Cestoda</taxon>
        <taxon>Eucestoda</taxon>
        <taxon>Cyclophyllidea</taxon>
        <taxon>Taeniidae</taxon>
        <taxon>Echinococcus</taxon>
        <taxon>Echinococcus granulosus group</taxon>
    </lineage>
</organism>
<evidence type="ECO:0000313" key="3">
    <source>
        <dbReference type="WBParaSite" id="EgrG_000246300"/>
    </source>
</evidence>
<proteinExistence type="predicted"/>
<protein>
    <submittedName>
        <fullName evidence="3">Kazal-like domain-containing protein</fullName>
    </submittedName>
</protein>
<sequence length="99" mass="11365">MKNCKGIDSLKTDYPPKRSCCFNRSTGCTHDAVLSDERELSQPCQQLKRAHLACYPCLPMEDRMYSFHCQLLLLNGVKQSTLPRRNLATFCSNKSKHKK</sequence>
<reference evidence="1" key="2">
    <citation type="submission" date="2014-06" db="EMBL/GenBank/DDBJ databases">
        <authorList>
            <person name="Aslett M."/>
        </authorList>
    </citation>
    <scope>NUCLEOTIDE SEQUENCE</scope>
</reference>
<dbReference type="WBParaSite" id="EgrG_000246300">
    <property type="protein sequence ID" value="EgrG_000246300"/>
    <property type="gene ID" value="EgrG_000246300"/>
</dbReference>
<evidence type="ECO:0000313" key="1">
    <source>
        <dbReference type="EMBL" id="CDS20253.1"/>
    </source>
</evidence>
<gene>
    <name evidence="1" type="ORF">EgrG_000246300</name>
</gene>
<evidence type="ECO:0000313" key="2">
    <source>
        <dbReference type="Proteomes" id="UP000492820"/>
    </source>
</evidence>
<dbReference type="Proteomes" id="UP000492820">
    <property type="component" value="Unassembled WGS sequence"/>
</dbReference>
<reference evidence="3" key="3">
    <citation type="submission" date="2020-10" db="UniProtKB">
        <authorList>
            <consortium name="WormBaseParasite"/>
        </authorList>
    </citation>
    <scope>IDENTIFICATION</scope>
</reference>
<name>A0A068WKG9_ECHGR</name>
<dbReference type="EMBL" id="LK028580">
    <property type="protein sequence ID" value="CDS20253.1"/>
    <property type="molecule type" value="Genomic_DNA"/>
</dbReference>
<reference evidence="1 2" key="1">
    <citation type="journal article" date="2013" name="Nature">
        <title>The genomes of four tapeworm species reveal adaptations to parasitism.</title>
        <authorList>
            <person name="Tsai I.J."/>
            <person name="Zarowiecki M."/>
            <person name="Holroyd N."/>
            <person name="Garciarrubio A."/>
            <person name="Sanchez-Flores A."/>
            <person name="Brooks K.L."/>
            <person name="Tracey A."/>
            <person name="Bobes R.J."/>
            <person name="Fragoso G."/>
            <person name="Sciutto E."/>
            <person name="Aslett M."/>
            <person name="Beasley H."/>
            <person name="Bennett H.M."/>
            <person name="Cai J."/>
            <person name="Camicia F."/>
            <person name="Clark R."/>
            <person name="Cucher M."/>
            <person name="De Silva N."/>
            <person name="Day T.A."/>
            <person name="Deplazes P."/>
            <person name="Estrada K."/>
            <person name="Fernandez C."/>
            <person name="Holland P.W."/>
            <person name="Hou J."/>
            <person name="Hu S."/>
            <person name="Huckvale T."/>
            <person name="Hung S.S."/>
            <person name="Kamenetzky L."/>
            <person name="Keane J.A."/>
            <person name="Kiss F."/>
            <person name="Koziol U."/>
            <person name="Lambert O."/>
            <person name="Liu K."/>
            <person name="Luo X."/>
            <person name="Luo Y."/>
            <person name="Macchiaroli N."/>
            <person name="Nichol S."/>
            <person name="Paps J."/>
            <person name="Parkinson J."/>
            <person name="Pouchkina-Stantcheva N."/>
            <person name="Riddiford N."/>
            <person name="Rosenzvit M."/>
            <person name="Salinas G."/>
            <person name="Wasmuth J.D."/>
            <person name="Zamanian M."/>
            <person name="Zheng Y."/>
            <person name="Cai X."/>
            <person name="Soberon X."/>
            <person name="Olson P.D."/>
            <person name="Laclette J.P."/>
            <person name="Brehm K."/>
            <person name="Berriman M."/>
            <person name="Garciarrubio A."/>
            <person name="Bobes R.J."/>
            <person name="Fragoso G."/>
            <person name="Sanchez-Flores A."/>
            <person name="Estrada K."/>
            <person name="Cevallos M.A."/>
            <person name="Morett E."/>
            <person name="Gonzalez V."/>
            <person name="Portillo T."/>
            <person name="Ochoa-Leyva A."/>
            <person name="Jose M.V."/>
            <person name="Sciutto E."/>
            <person name="Landa A."/>
            <person name="Jimenez L."/>
            <person name="Valdes V."/>
            <person name="Carrero J.C."/>
            <person name="Larralde C."/>
            <person name="Morales-Montor J."/>
            <person name="Limon-Lason J."/>
            <person name="Soberon X."/>
            <person name="Laclette J.P."/>
        </authorList>
    </citation>
    <scope>NUCLEOTIDE SEQUENCE [LARGE SCALE GENOMIC DNA]</scope>
</reference>
<dbReference type="AlphaFoldDB" id="A0A068WKG9"/>